<comment type="cofactor">
    <cofactor evidence="1 8">
        <name>FAD</name>
        <dbReference type="ChEBI" id="CHEBI:57692"/>
    </cofactor>
</comment>
<evidence type="ECO:0000313" key="13">
    <source>
        <dbReference type="EMBL" id="VTZ81889.1"/>
    </source>
</evidence>
<evidence type="ECO:0000313" key="15">
    <source>
        <dbReference type="Proteomes" id="UP000072904"/>
    </source>
</evidence>
<dbReference type="OrthoDB" id="59470at2759"/>
<dbReference type="GO" id="GO:0006457">
    <property type="term" value="P:protein folding"/>
    <property type="evidence" value="ECO:0007669"/>
    <property type="project" value="TreeGrafter"/>
</dbReference>
<sequence>MKIYGYIFSILFIVPNLVLNTWGSEHSDICKKGEVVLKNFWDKLNNIKHGDILFINIKNYYCPACNKYMDTWNKLEKDILNFEKNVSMFVFDCSCTIFYPYCRFFQIKYFPTFRLLYPIYDKINDSNEYKYLSPNTKIGNEAYKGNMLLAYNDVERVNKLEEFQILLQTQLCNNVNFNNIDIKSCYYDILPPAIDNNASNNFPFSEIYNNSFGNNRNETEEEKQKIRLLEKWNNNINNKEYIKHDIIKGLLFTLKKNISLSVDINKEIIQPYINMLQIVEKIYPDIAPSLIAIREKLQSFKYPIPHEEWVKLVNTENDNGNKSVFLIDGYNIDLDNVQRFKVCDDNSVLCAYWLLYHKISIYCLLHDKERYNYYLEIITNYTKNYLNCRNCISHFIEAQKFCYFGFCNINSAESFVIFLWRIHNSVTLRTTYDHIISDIRLEILSKSKQIQFLHKDIAFPSEKQCNYCRNNIGFTKVTPNRINEMLNNVPYSSKDFDVVDAFNIMYILRYLVSIYS</sequence>
<dbReference type="GO" id="GO:0016971">
    <property type="term" value="F:flavin-dependent sulfhydryl oxidase activity"/>
    <property type="evidence" value="ECO:0007669"/>
    <property type="project" value="InterPro"/>
</dbReference>
<dbReference type="VEuPathDB" id="PlasmoDB:Py17XNL_001401406"/>
<evidence type="ECO:0000256" key="3">
    <source>
        <dbReference type="ARBA" id="ARBA00022729"/>
    </source>
</evidence>
<gene>
    <name evidence="13" type="ORF">PY17X_1457900</name>
    <name evidence="12" type="ORF">PYYM_1459400</name>
</gene>
<dbReference type="EMBL" id="LM993668">
    <property type="protein sequence ID" value="VTZ81889.1"/>
    <property type="molecule type" value="Genomic_DNA"/>
</dbReference>
<evidence type="ECO:0000256" key="4">
    <source>
        <dbReference type="ARBA" id="ARBA00022827"/>
    </source>
</evidence>
<keyword evidence="7" id="KW-0325">Glycoprotein</keyword>
<proteinExistence type="predicted"/>
<dbReference type="GeneID" id="3801816"/>
<dbReference type="SUPFAM" id="SSF52833">
    <property type="entry name" value="Thioredoxin-like"/>
    <property type="match status" value="1"/>
</dbReference>
<feature type="domain" description="ERV/ALR sulfhydryl oxidase" evidence="10">
    <location>
        <begin position="341"/>
        <end position="447"/>
    </location>
</feature>
<dbReference type="Proteomes" id="UP000072904">
    <property type="component" value="Chromosome 14"/>
</dbReference>
<evidence type="ECO:0000256" key="2">
    <source>
        <dbReference type="ARBA" id="ARBA00022630"/>
    </source>
</evidence>
<evidence type="ECO:0000256" key="9">
    <source>
        <dbReference type="SAM" id="SignalP"/>
    </source>
</evidence>
<dbReference type="PANTHER" id="PTHR22897">
    <property type="entry name" value="QUIESCIN Q6-RELATED SULFHYDRYL OXIDASE"/>
    <property type="match status" value="1"/>
</dbReference>
<dbReference type="VEuPathDB" id="PlasmoDB:PY01490"/>
<dbReference type="SUPFAM" id="SSF69000">
    <property type="entry name" value="FAD-dependent thiol oxidase"/>
    <property type="match status" value="1"/>
</dbReference>
<reference evidence="12" key="3">
    <citation type="submission" date="2014-05" db="EMBL/GenBank/DDBJ databases">
        <authorList>
            <person name="Aslett A.Martin."/>
            <person name="De Silva Nishadi"/>
        </authorList>
    </citation>
    <scope>NUCLEOTIDE SEQUENCE</scope>
    <source>
        <strain evidence="12">YM</strain>
    </source>
</reference>
<evidence type="ECO:0000313" key="12">
    <source>
        <dbReference type="EMBL" id="CDU20923.1"/>
    </source>
</evidence>
<evidence type="ECO:0000256" key="6">
    <source>
        <dbReference type="ARBA" id="ARBA00023157"/>
    </source>
</evidence>
<dbReference type="PROSITE" id="PS51352">
    <property type="entry name" value="THIOREDOXIN_2"/>
    <property type="match status" value="1"/>
</dbReference>
<dbReference type="OMA" id="YYGFCNI"/>
<evidence type="ECO:0000256" key="1">
    <source>
        <dbReference type="ARBA" id="ARBA00001974"/>
    </source>
</evidence>
<dbReference type="VEuPathDB" id="PlasmoDB:PYYM_1459400"/>
<dbReference type="Gene3D" id="3.40.30.10">
    <property type="entry name" value="Glutaredoxin"/>
    <property type="match status" value="1"/>
</dbReference>
<dbReference type="EMBL" id="LK934642">
    <property type="protein sequence ID" value="CDU20923.1"/>
    <property type="molecule type" value="Genomic_DNA"/>
</dbReference>
<dbReference type="InterPro" id="IPR039798">
    <property type="entry name" value="Sulfhydryl_oxidase"/>
</dbReference>
<dbReference type="GO" id="GO:0000139">
    <property type="term" value="C:Golgi membrane"/>
    <property type="evidence" value="ECO:0007669"/>
    <property type="project" value="TreeGrafter"/>
</dbReference>
<evidence type="ECO:0000256" key="5">
    <source>
        <dbReference type="ARBA" id="ARBA00023002"/>
    </source>
</evidence>
<feature type="domain" description="Thioredoxin" evidence="11">
    <location>
        <begin position="8"/>
        <end position="168"/>
    </location>
</feature>
<keyword evidence="5 8" id="KW-0560">Oxidoreductase</keyword>
<dbReference type="InterPro" id="IPR036774">
    <property type="entry name" value="ERV/ALR_sulphydryl_oxid_sf"/>
</dbReference>
<dbReference type="Proteomes" id="UP000072874">
    <property type="component" value="Chromosome 14"/>
</dbReference>
<evidence type="ECO:0000313" key="14">
    <source>
        <dbReference type="Proteomes" id="UP000072874"/>
    </source>
</evidence>
<protein>
    <recommendedName>
        <fullName evidence="8">Sulfhydryl oxidase</fullName>
        <ecNumber evidence="8">1.8.3.2</ecNumber>
    </recommendedName>
</protein>
<dbReference type="RefSeq" id="XP_729262.1">
    <property type="nucleotide sequence ID" value="XM_724169.1"/>
</dbReference>
<reference evidence="14 15" key="1">
    <citation type="journal article" date="2014" name="BMC Biol.">
        <title>A comprehensive evaluation of rodent malaria parasite genomes and gene expression.</title>
        <authorList>
            <person name="Otto T.D."/>
            <person name="Bohme U."/>
            <person name="Jackson A.P."/>
            <person name="Hunt M."/>
            <person name="Franke-Fayard B."/>
            <person name="Hoeijmakers W.A."/>
            <person name="Religa A.A."/>
            <person name="Robertson L."/>
            <person name="Sanders M."/>
            <person name="Ogun S.A."/>
            <person name="Cunningham D."/>
            <person name="Erhart A."/>
            <person name="Billker O."/>
            <person name="Khan S.M."/>
            <person name="Stunnenberg H.G."/>
            <person name="Langhorne J."/>
            <person name="Holder A.A."/>
            <person name="Waters A.P."/>
            <person name="Newbold C.I."/>
            <person name="Pain A."/>
            <person name="Berriman M."/>
            <person name="Janse C.J."/>
        </authorList>
    </citation>
    <scope>NUCLEOTIDE SEQUENCE [LARGE SCALE GENOMIC DNA]</scope>
    <source>
        <strain evidence="13 14">17X</strain>
        <strain evidence="12 15">YM</strain>
    </source>
</reference>
<dbReference type="InterPro" id="IPR013766">
    <property type="entry name" value="Thioredoxin_domain"/>
</dbReference>
<dbReference type="InterPro" id="IPR017905">
    <property type="entry name" value="ERV/ALR_sulphydryl_oxidase"/>
</dbReference>
<keyword evidence="2 8" id="KW-0285">Flavoprotein</keyword>
<dbReference type="EC" id="1.8.3.2" evidence="8"/>
<name>A0A077YFN7_PLAYE</name>
<dbReference type="PROSITE" id="PS51324">
    <property type="entry name" value="ERV_ALR"/>
    <property type="match status" value="1"/>
</dbReference>
<dbReference type="Pfam" id="PF04777">
    <property type="entry name" value="Evr1_Alr"/>
    <property type="match status" value="1"/>
</dbReference>
<dbReference type="AlphaFoldDB" id="A0A077YFN7"/>
<keyword evidence="3 9" id="KW-0732">Signal</keyword>
<organism evidence="12 15">
    <name type="scientific">Plasmodium yoelii</name>
    <dbReference type="NCBI Taxonomy" id="5861"/>
    <lineage>
        <taxon>Eukaryota</taxon>
        <taxon>Sar</taxon>
        <taxon>Alveolata</taxon>
        <taxon>Apicomplexa</taxon>
        <taxon>Aconoidasida</taxon>
        <taxon>Haemosporida</taxon>
        <taxon>Plasmodiidae</taxon>
        <taxon>Plasmodium</taxon>
        <taxon>Plasmodium (Vinckeia)</taxon>
    </lineage>
</organism>
<dbReference type="PANTHER" id="PTHR22897:SF8">
    <property type="entry name" value="SULFHYDRYL OXIDASE"/>
    <property type="match status" value="1"/>
</dbReference>
<evidence type="ECO:0000259" key="11">
    <source>
        <dbReference type="PROSITE" id="PS51352"/>
    </source>
</evidence>
<reference evidence="13" key="4">
    <citation type="submission" date="2019-05" db="EMBL/GenBank/DDBJ databases">
        <authorList>
            <consortium name="Pathogen Informatics"/>
        </authorList>
    </citation>
    <scope>NUCLEOTIDE SEQUENCE</scope>
    <source>
        <strain evidence="13">17X</strain>
    </source>
</reference>
<dbReference type="GO" id="GO:0005615">
    <property type="term" value="C:extracellular space"/>
    <property type="evidence" value="ECO:0007669"/>
    <property type="project" value="TreeGrafter"/>
</dbReference>
<keyword evidence="4 8" id="KW-0274">FAD</keyword>
<dbReference type="InterPro" id="IPR036249">
    <property type="entry name" value="Thioredoxin-like_sf"/>
</dbReference>
<feature type="chain" id="PRO_5014501962" description="Sulfhydryl oxidase" evidence="9">
    <location>
        <begin position="24"/>
        <end position="516"/>
    </location>
</feature>
<reference evidence="13" key="2">
    <citation type="submission" date="2014-05" db="EMBL/GenBank/DDBJ databases">
        <authorList>
            <person name="Aslett M.A."/>
            <person name="De Silva N."/>
        </authorList>
    </citation>
    <scope>NUCLEOTIDE SEQUENCE</scope>
    <source>
        <strain evidence="13">17X</strain>
    </source>
</reference>
<accession>A0A077YFN7</accession>
<evidence type="ECO:0000256" key="8">
    <source>
        <dbReference type="RuleBase" id="RU371123"/>
    </source>
</evidence>
<dbReference type="GO" id="GO:0003756">
    <property type="term" value="F:protein disulfide isomerase activity"/>
    <property type="evidence" value="ECO:0007669"/>
    <property type="project" value="TreeGrafter"/>
</dbReference>
<comment type="catalytic activity">
    <reaction evidence="8">
        <text>2 R'C(R)SH + O2 = R'C(R)S-S(R)CR' + H2O2</text>
        <dbReference type="Rhea" id="RHEA:17357"/>
        <dbReference type="ChEBI" id="CHEBI:15379"/>
        <dbReference type="ChEBI" id="CHEBI:16240"/>
        <dbReference type="ChEBI" id="CHEBI:16520"/>
        <dbReference type="ChEBI" id="CHEBI:17412"/>
        <dbReference type="EC" id="1.8.3.2"/>
    </reaction>
</comment>
<dbReference type="KEGG" id="pyo:PY17X_1457900"/>
<evidence type="ECO:0000259" key="10">
    <source>
        <dbReference type="PROSITE" id="PS51324"/>
    </source>
</evidence>
<feature type="signal peptide" evidence="9">
    <location>
        <begin position="1"/>
        <end position="23"/>
    </location>
</feature>
<dbReference type="Gene3D" id="1.20.120.310">
    <property type="entry name" value="ERV/ALR sulfhydryl oxidase domain"/>
    <property type="match status" value="1"/>
</dbReference>
<dbReference type="VEuPathDB" id="PlasmoDB:PY17X_1457900"/>
<evidence type="ECO:0000256" key="7">
    <source>
        <dbReference type="ARBA" id="ARBA00023180"/>
    </source>
</evidence>
<keyword evidence="6" id="KW-1015">Disulfide bond</keyword>